<evidence type="ECO:0000313" key="3">
    <source>
        <dbReference type="EMBL" id="RQM31031.1"/>
    </source>
</evidence>
<dbReference type="Pfam" id="PF04749">
    <property type="entry name" value="PLAC8"/>
    <property type="match status" value="1"/>
</dbReference>
<dbReference type="EMBL" id="QUTB01005863">
    <property type="protein sequence ID" value="RHY52889.1"/>
    <property type="molecule type" value="Genomic_DNA"/>
</dbReference>
<feature type="transmembrane region" description="Helical" evidence="1">
    <location>
        <begin position="140"/>
        <end position="160"/>
    </location>
</feature>
<feature type="transmembrane region" description="Helical" evidence="1">
    <location>
        <begin position="166"/>
        <end position="187"/>
    </location>
</feature>
<dbReference type="Proteomes" id="UP000283543">
    <property type="component" value="Unassembled WGS sequence"/>
</dbReference>
<name>A0A3R7X8W5_APHAT</name>
<evidence type="ECO:0000313" key="2">
    <source>
        <dbReference type="EMBL" id="RHY52889.1"/>
    </source>
</evidence>
<accession>A0A3R7X8W5</accession>
<dbReference type="EMBL" id="MZMZ02000293">
    <property type="protein sequence ID" value="RQM31031.1"/>
    <property type="molecule type" value="Genomic_DNA"/>
</dbReference>
<dbReference type="VEuPathDB" id="FungiDB:H257_16840"/>
<keyword evidence="1" id="KW-1133">Transmembrane helix</keyword>
<gene>
    <name evidence="3" type="ORF">B5M09_013506</name>
    <name evidence="2" type="ORF">DYB34_001768</name>
</gene>
<comment type="caution">
    <text evidence="3">The sequence shown here is derived from an EMBL/GenBank/DDBJ whole genome shotgun (WGS) entry which is preliminary data.</text>
</comment>
<reference evidence="3 5" key="1">
    <citation type="submission" date="2018-07" db="EMBL/GenBank/DDBJ databases">
        <title>Annotation of Aphanomyces astaci genome assembly.</title>
        <authorList>
            <person name="Studholme D.J."/>
        </authorList>
    </citation>
    <scope>NUCLEOTIDE SEQUENCE [LARGE SCALE GENOMIC DNA]</scope>
    <source>
        <strain evidence="3">Pc</strain>
    </source>
</reference>
<keyword evidence="1" id="KW-0812">Transmembrane</keyword>
<keyword evidence="1" id="KW-0472">Membrane</keyword>
<dbReference type="NCBIfam" id="TIGR01571">
    <property type="entry name" value="A_thal_Cys_rich"/>
    <property type="match status" value="1"/>
</dbReference>
<proteinExistence type="predicted"/>
<evidence type="ECO:0008006" key="6">
    <source>
        <dbReference type="Google" id="ProtNLM"/>
    </source>
</evidence>
<sequence>MSSLLNESNIYRVSYAYVASYTKQHLALSTVSRPVKGSHFQIISIMSSTTPKDQVASPSNKADYVADTNAETAPVAVAIDAADVAMQPDLGVDHNGLVVGRWKADIFACFNQVVPNCLLPTFCPCVSLAQTLHRVGMYTFNNVLIVFAALYAAHVVLSFIQTSSSSILWSWIGLALQLVAFVMVMVVRRRIRTAFQIPGSDVEDCACSFFCSCCVLAQMATQTESYTPSECTFSPKDTLPGYRFE</sequence>
<evidence type="ECO:0000256" key="1">
    <source>
        <dbReference type="SAM" id="Phobius"/>
    </source>
</evidence>
<evidence type="ECO:0000313" key="5">
    <source>
        <dbReference type="Proteomes" id="UP000284702"/>
    </source>
</evidence>
<reference evidence="2 4" key="2">
    <citation type="submission" date="2018-08" db="EMBL/GenBank/DDBJ databases">
        <title>Aphanomyces genome sequencing and annotation.</title>
        <authorList>
            <person name="Minardi D."/>
            <person name="Oidtmann B."/>
            <person name="Van Der Giezen M."/>
            <person name="Studholme D.J."/>
        </authorList>
    </citation>
    <scope>NUCLEOTIDE SEQUENCE [LARGE SCALE GENOMIC DNA]</scope>
    <source>
        <strain evidence="2 4">Si</strain>
    </source>
</reference>
<dbReference type="AlphaFoldDB" id="A0A3R7X8W5"/>
<protein>
    <recommendedName>
        <fullName evidence="6">PLAC8 family protein</fullName>
    </recommendedName>
</protein>
<keyword evidence="5" id="KW-1185">Reference proteome</keyword>
<dbReference type="PANTHER" id="PTHR15907">
    <property type="entry name" value="DUF614 FAMILY PROTEIN-RELATED"/>
    <property type="match status" value="1"/>
</dbReference>
<dbReference type="InterPro" id="IPR006461">
    <property type="entry name" value="PLAC_motif_containing"/>
</dbReference>
<evidence type="ECO:0000313" key="4">
    <source>
        <dbReference type="Proteomes" id="UP000283543"/>
    </source>
</evidence>
<dbReference type="Proteomes" id="UP000284702">
    <property type="component" value="Unassembled WGS sequence"/>
</dbReference>
<organism evidence="3 5">
    <name type="scientific">Aphanomyces astaci</name>
    <name type="common">Crayfish plague agent</name>
    <dbReference type="NCBI Taxonomy" id="112090"/>
    <lineage>
        <taxon>Eukaryota</taxon>
        <taxon>Sar</taxon>
        <taxon>Stramenopiles</taxon>
        <taxon>Oomycota</taxon>
        <taxon>Saprolegniomycetes</taxon>
        <taxon>Saprolegniales</taxon>
        <taxon>Verrucalvaceae</taxon>
        <taxon>Aphanomyces</taxon>
    </lineage>
</organism>